<keyword evidence="4" id="KW-1185">Reference proteome</keyword>
<feature type="region of interest" description="Disordered" evidence="1">
    <location>
        <begin position="65"/>
        <end position="99"/>
    </location>
</feature>
<proteinExistence type="predicted"/>
<feature type="signal peptide" evidence="2">
    <location>
        <begin position="1"/>
        <end position="23"/>
    </location>
</feature>
<evidence type="ECO:0008006" key="5">
    <source>
        <dbReference type="Google" id="ProtNLM"/>
    </source>
</evidence>
<evidence type="ECO:0000256" key="2">
    <source>
        <dbReference type="SAM" id="SignalP"/>
    </source>
</evidence>
<feature type="compositionally biased region" description="Basic and acidic residues" evidence="1">
    <location>
        <begin position="65"/>
        <end position="87"/>
    </location>
</feature>
<evidence type="ECO:0000313" key="4">
    <source>
        <dbReference type="Proteomes" id="UP000706039"/>
    </source>
</evidence>
<protein>
    <recommendedName>
        <fullName evidence="5">DUF3617 family protein</fullName>
    </recommendedName>
</protein>
<dbReference type="EMBL" id="JAINVV010000013">
    <property type="protein sequence ID" value="MBY8825918.1"/>
    <property type="molecule type" value="Genomic_DNA"/>
</dbReference>
<gene>
    <name evidence="3" type="ORF">K7G82_26695</name>
</gene>
<evidence type="ECO:0000256" key="1">
    <source>
        <dbReference type="SAM" id="MobiDB-lite"/>
    </source>
</evidence>
<name>A0ABS7PXH8_9SPHN</name>
<accession>A0ABS7PXH8</accession>
<sequence>MSRIAVRAFCLLAALACAPSLPAQTGALTAEEALTNFKDMVAVPDARCAGADPISGEITVCGKRDDQRARLPLRDERDSRDGERRATGDMPGASAARMRTGSCGVVQTGESCTGGLPVTAVAGAVLSGIKRLIDPEGAIDPPPIPGRK</sequence>
<reference evidence="3 4" key="1">
    <citation type="submission" date="2021-08" db="EMBL/GenBank/DDBJ databases">
        <authorList>
            <person name="Tuo L."/>
        </authorList>
    </citation>
    <scope>NUCLEOTIDE SEQUENCE [LARGE SCALE GENOMIC DNA]</scope>
    <source>
        <strain evidence="3 4">JCM 31229</strain>
    </source>
</reference>
<dbReference type="RefSeq" id="WP_222993027.1">
    <property type="nucleotide sequence ID" value="NZ_JAINVV010000013.1"/>
</dbReference>
<evidence type="ECO:0000313" key="3">
    <source>
        <dbReference type="EMBL" id="MBY8825918.1"/>
    </source>
</evidence>
<comment type="caution">
    <text evidence="3">The sequence shown here is derived from an EMBL/GenBank/DDBJ whole genome shotgun (WGS) entry which is preliminary data.</text>
</comment>
<feature type="chain" id="PRO_5047173735" description="DUF3617 family protein" evidence="2">
    <location>
        <begin position="24"/>
        <end position="148"/>
    </location>
</feature>
<keyword evidence="2" id="KW-0732">Signal</keyword>
<organism evidence="3 4">
    <name type="scientific">Sphingomonas colocasiae</name>
    <dbReference type="NCBI Taxonomy" id="1848973"/>
    <lineage>
        <taxon>Bacteria</taxon>
        <taxon>Pseudomonadati</taxon>
        <taxon>Pseudomonadota</taxon>
        <taxon>Alphaproteobacteria</taxon>
        <taxon>Sphingomonadales</taxon>
        <taxon>Sphingomonadaceae</taxon>
        <taxon>Sphingomonas</taxon>
    </lineage>
</organism>
<dbReference type="Proteomes" id="UP000706039">
    <property type="component" value="Unassembled WGS sequence"/>
</dbReference>